<dbReference type="RefSeq" id="XP_019703259.1">
    <property type="nucleotide sequence ID" value="XM_019847700.2"/>
</dbReference>
<keyword evidence="3" id="KW-0862">Zinc</keyword>
<feature type="region of interest" description="Disordered" evidence="4">
    <location>
        <begin position="40"/>
        <end position="71"/>
    </location>
</feature>
<sequence>MTTGKDASDGAASGGSTPPPPTPEAPQVAAAVVIMARSAETKCSGEDAEAPRAVEGKVSGEQQEKGKSEVSGLEKAAGVVIDVSSDGSGEWNAEAGKVCRICHLSPDDEDLEGLELIQIGCGCKGELGMAHRFCAEAWFRLKGNRCCEICGLNAKNIIDEEDISSVESWHERIMLGNSTNRNSSERGSCWSQPFCHFFIFFLLIVAYILPWLFIS</sequence>
<dbReference type="PROSITE" id="PS51292">
    <property type="entry name" value="ZF_RING_CH"/>
    <property type="match status" value="1"/>
</dbReference>
<feature type="domain" description="RING-CH-type" evidence="6">
    <location>
        <begin position="91"/>
        <end position="157"/>
    </location>
</feature>
<dbReference type="SUPFAM" id="SSF57850">
    <property type="entry name" value="RING/U-box"/>
    <property type="match status" value="1"/>
</dbReference>
<evidence type="ECO:0000256" key="3">
    <source>
        <dbReference type="ARBA" id="ARBA00022833"/>
    </source>
</evidence>
<name>A0A6J0PCU1_ELAGV</name>
<dbReference type="AlphaFoldDB" id="A0A6J0PCU1"/>
<dbReference type="Gene3D" id="3.30.40.10">
    <property type="entry name" value="Zinc/RING finger domain, C3HC4 (zinc finger)"/>
    <property type="match status" value="1"/>
</dbReference>
<feature type="transmembrane region" description="Helical" evidence="5">
    <location>
        <begin position="194"/>
        <end position="214"/>
    </location>
</feature>
<organism evidence="7 8">
    <name type="scientific">Elaeis guineensis var. tenera</name>
    <name type="common">Oil palm</name>
    <dbReference type="NCBI Taxonomy" id="51953"/>
    <lineage>
        <taxon>Eukaryota</taxon>
        <taxon>Viridiplantae</taxon>
        <taxon>Streptophyta</taxon>
        <taxon>Embryophyta</taxon>
        <taxon>Tracheophyta</taxon>
        <taxon>Spermatophyta</taxon>
        <taxon>Magnoliopsida</taxon>
        <taxon>Liliopsida</taxon>
        <taxon>Arecaceae</taxon>
        <taxon>Arecoideae</taxon>
        <taxon>Cocoseae</taxon>
        <taxon>Elaeidinae</taxon>
        <taxon>Elaeis</taxon>
    </lineage>
</organism>
<keyword evidence="2" id="KW-0863">Zinc-finger</keyword>
<feature type="compositionally biased region" description="Basic and acidic residues" evidence="4">
    <location>
        <begin position="40"/>
        <end position="55"/>
    </location>
</feature>
<dbReference type="InterPro" id="IPR013083">
    <property type="entry name" value="Znf_RING/FYVE/PHD"/>
</dbReference>
<evidence type="ECO:0000256" key="1">
    <source>
        <dbReference type="ARBA" id="ARBA00022723"/>
    </source>
</evidence>
<evidence type="ECO:0000313" key="7">
    <source>
        <dbReference type="Proteomes" id="UP000504607"/>
    </source>
</evidence>
<dbReference type="PANTHER" id="PTHR46214">
    <property type="entry name" value="ZINC FINGER, RING-CH-TYPE"/>
    <property type="match status" value="1"/>
</dbReference>
<keyword evidence="7" id="KW-1185">Reference proteome</keyword>
<evidence type="ECO:0000313" key="8">
    <source>
        <dbReference type="RefSeq" id="XP_019703259.1"/>
    </source>
</evidence>
<accession>A0A6J0PCU1</accession>
<dbReference type="GO" id="GO:0008270">
    <property type="term" value="F:zinc ion binding"/>
    <property type="evidence" value="ECO:0007669"/>
    <property type="project" value="UniProtKB-KW"/>
</dbReference>
<evidence type="ECO:0000256" key="4">
    <source>
        <dbReference type="SAM" id="MobiDB-lite"/>
    </source>
</evidence>
<dbReference type="Pfam" id="PF12906">
    <property type="entry name" value="RINGv"/>
    <property type="match status" value="1"/>
</dbReference>
<proteinExistence type="predicted"/>
<dbReference type="Proteomes" id="UP000504607">
    <property type="component" value="Unplaced"/>
</dbReference>
<dbReference type="SMART" id="SM00744">
    <property type="entry name" value="RINGv"/>
    <property type="match status" value="1"/>
</dbReference>
<dbReference type="PANTHER" id="PTHR46214:SF8">
    <property type="entry name" value="RING_FYVE_PHD ZINC FINGER SUPERFAMILY PROTEIN"/>
    <property type="match status" value="1"/>
</dbReference>
<keyword evidence="5" id="KW-1133">Transmembrane helix</keyword>
<feature type="region of interest" description="Disordered" evidence="4">
    <location>
        <begin position="1"/>
        <end position="27"/>
    </location>
</feature>
<reference evidence="8" key="1">
    <citation type="submission" date="2025-08" db="UniProtKB">
        <authorList>
            <consortium name="RefSeq"/>
        </authorList>
    </citation>
    <scope>IDENTIFICATION</scope>
</reference>
<keyword evidence="5" id="KW-0472">Membrane</keyword>
<dbReference type="InterPro" id="IPR011016">
    <property type="entry name" value="Znf_RING-CH"/>
</dbReference>
<evidence type="ECO:0000256" key="2">
    <source>
        <dbReference type="ARBA" id="ARBA00022771"/>
    </source>
</evidence>
<keyword evidence="5" id="KW-0812">Transmembrane</keyword>
<gene>
    <name evidence="8" type="primary">LOC109505264</name>
</gene>
<dbReference type="InParanoid" id="A0A6J0PCU1"/>
<evidence type="ECO:0000259" key="6">
    <source>
        <dbReference type="PROSITE" id="PS51292"/>
    </source>
</evidence>
<evidence type="ECO:0000256" key="5">
    <source>
        <dbReference type="SAM" id="Phobius"/>
    </source>
</evidence>
<dbReference type="OrthoDB" id="1734943at2759"/>
<protein>
    <submittedName>
        <fullName evidence="8">E3 ubiquitin-protein ligase MARCH8</fullName>
    </submittedName>
</protein>
<keyword evidence="1" id="KW-0479">Metal-binding</keyword>